<feature type="transmembrane region" description="Helical" evidence="1">
    <location>
        <begin position="71"/>
        <end position="97"/>
    </location>
</feature>
<dbReference type="Pfam" id="PF02592">
    <property type="entry name" value="Vut_1"/>
    <property type="match status" value="1"/>
</dbReference>
<dbReference type="PATRIC" id="fig|286156.4.peg.1527"/>
<protein>
    <recommendedName>
        <fullName evidence="4">VUT family protein</fullName>
    </recommendedName>
</protein>
<feature type="transmembrane region" description="Helical" evidence="1">
    <location>
        <begin position="178"/>
        <end position="201"/>
    </location>
</feature>
<evidence type="ECO:0000256" key="1">
    <source>
        <dbReference type="SAM" id="Phobius"/>
    </source>
</evidence>
<keyword evidence="1" id="KW-1133">Transmembrane helix</keyword>
<organism evidence="2 3">
    <name type="scientific">Photorhabdus australis subsp. thailandensis</name>
    <dbReference type="NCBI Taxonomy" id="2805096"/>
    <lineage>
        <taxon>Bacteria</taxon>
        <taxon>Pseudomonadati</taxon>
        <taxon>Pseudomonadota</taxon>
        <taxon>Gammaproteobacteria</taxon>
        <taxon>Enterobacterales</taxon>
        <taxon>Morganellaceae</taxon>
        <taxon>Photorhabdus</taxon>
    </lineage>
</organism>
<dbReference type="RefSeq" id="WP_065822630.1">
    <property type="nucleotide sequence ID" value="NZ_CAWMQZ010000039.1"/>
</dbReference>
<feature type="transmembrane region" description="Helical" evidence="1">
    <location>
        <begin position="147"/>
        <end position="166"/>
    </location>
</feature>
<evidence type="ECO:0000313" key="3">
    <source>
        <dbReference type="Proteomes" id="UP000093476"/>
    </source>
</evidence>
<dbReference type="AlphaFoldDB" id="A0A1C0U6G2"/>
<dbReference type="STRING" id="286156.Ppb6_01353"/>
<name>A0A1C0U6G2_9GAMM</name>
<dbReference type="InterPro" id="IPR003744">
    <property type="entry name" value="YhhQ"/>
</dbReference>
<feature type="transmembrane region" description="Helical" evidence="1">
    <location>
        <begin position="14"/>
        <end position="34"/>
    </location>
</feature>
<keyword evidence="1" id="KW-0812">Transmembrane</keyword>
<feature type="transmembrane region" description="Helical" evidence="1">
    <location>
        <begin position="40"/>
        <end position="59"/>
    </location>
</feature>
<evidence type="ECO:0000313" key="2">
    <source>
        <dbReference type="EMBL" id="OCQ53466.1"/>
    </source>
</evidence>
<feature type="transmembrane region" description="Helical" evidence="1">
    <location>
        <begin position="117"/>
        <end position="140"/>
    </location>
</feature>
<gene>
    <name evidence="2" type="ORF">Ppb6_01353</name>
</gene>
<keyword evidence="1" id="KW-0472">Membrane</keyword>
<accession>A0A1C0U6G2</accession>
<reference evidence="2 3" key="1">
    <citation type="submission" date="2015-12" db="EMBL/GenBank/DDBJ databases">
        <title>Genome comparisons provide insights into the role of secondary metabolites in the pathogenic phase of the Photorhabdus life cycle.</title>
        <authorList>
            <person name="Tobias N.J."/>
            <person name="Mishra B."/>
            <person name="Gupta D.K."/>
            <person name="Thines M."/>
            <person name="Stinear T.P."/>
            <person name="Bode H.B."/>
        </authorList>
    </citation>
    <scope>NUCLEOTIDE SEQUENCE [LARGE SCALE GENOMIC DNA]</scope>
    <source>
        <strain evidence="2 3">PB68.1</strain>
    </source>
</reference>
<sequence length="213" mass="24521">MAYNRLGTRNRSEFYNIVFASLFICLSITSHLIAYRLVSFGDYVIIPSTVTYMLCFSIVDIFSSFNTRKTVLLIIALEAITNLIMILITNIVISMPYPDVFKESIDYYNTFNPISNLFVANIFGSFVAFVLNSIIFSYFYRNKKLSFITSSILSFAVVVVVYTTITDYLAFNEMYSDIIYSLTLTNMVTNSVLIIFYSLIANQIVRYINRRLI</sequence>
<comment type="caution">
    <text evidence="2">The sequence shown here is derived from an EMBL/GenBank/DDBJ whole genome shotgun (WGS) entry which is preliminary data.</text>
</comment>
<keyword evidence="3" id="KW-1185">Reference proteome</keyword>
<proteinExistence type="predicted"/>
<dbReference type="EMBL" id="LOMY01000039">
    <property type="protein sequence ID" value="OCQ53466.1"/>
    <property type="molecule type" value="Genomic_DNA"/>
</dbReference>
<evidence type="ECO:0008006" key="4">
    <source>
        <dbReference type="Google" id="ProtNLM"/>
    </source>
</evidence>
<dbReference type="Proteomes" id="UP000093476">
    <property type="component" value="Unassembled WGS sequence"/>
</dbReference>